<sequence>MVAYLELAKSEIQRLQTKLNVLEQENELLRAQLGQKSSDFYSQIIRFVENLHLREYMSDVRLITPQKSFPGHKFVLEARGGNWIMKENDVQCEIVIKGAEQTVCEGFISWLYSGKMAHENEYQYLRSMMLIANEFSVLELVSQCESNLIPLLTRDNCIELYSTAYASKANRLLKHCFALLSTVWITVSREELDILSAPVLHSILEKQTRFPLHSSVKLGRADVAVCLMDSNPIEVLKLVNELDADGLSPLYLALENGLFDLAEHLLKLGADANLLLGGPGEKRPTGLVAFENRSFQSVRFLIEHGMQINTCTESSGSTLLHLLAKIGPNDRNENDQLDLARLLLKKHANLFAKDASGNTPIHVCILHNSKSVFDLLLDHADLQIDWTMVVTQCSISPLWFALLADFGQSRKELLQSVGFDVNKFLDSANPGYSYKLVHAGVPVNWVPASSPTDSLRSYILPGETALMSCARLGLESAALFLLEQHSVSPVDVSVHLDSGETVFHLAVEAKLRDLCKCLITKHDVDPNQFRSVLLSSNPPASVVPSTLLSLRPHKNIEPAVHSIKPVCPFDLFPDDDDELQKSCAAFNRGSPQLTERMDPDGQGQPPSLTHSSETVSLNGNARYDRRTPLHLAMVHELYELIELYLEHKAQREPDWFLLDHDGDSVFSLALWAAQFDLANRILIAASKSSLSGRKLLAVGDTVPEPQADVLALFSAKSGLPSLLHRAVERGQLEAARFLIRHGVDVNMSCDNPQLDTKTDSRTETGTDRLVSPLWTALVCNMQPIADLLVASGADVDCWKPFPDTDILVTLLHLAIYERREIIAKYLIKNSCDVNAAAKFSSADCSIPHNLECLQLQLAWRPVHMAAALGLLQVIQALISCPRTDISSQQLHLIFSLLVCVWCMEDKEGNTALHIAVANGHDEIANILLRCPGFDCTLKNIQGHTAFYVAMDGRNVRAAQAILERDPSLALQTDKSGRNFLHLAVQNVDTAAIFFLIQTGMDMNQRVNDANQYTPLHLAIIAGVPEDIFRSLVTLHLAIRTGHTGCLTVLLSQQATNPCIMNVRGQFPIHLLAEHNPSVAVEMLQYLFEVSVTPQVNAKDASGNTPLLLAYRANNIALCIALVHAGASMGGANADGHSLFSLSRQRTRTAAPDRILSQILGHASRHCGRVLCAPCSNFELPIIKFGINKPVRVCETCYDFLNNPLGL</sequence>
<dbReference type="Gene3D" id="1.25.40.20">
    <property type="entry name" value="Ankyrin repeat-containing domain"/>
    <property type="match status" value="6"/>
</dbReference>
<feature type="compositionally biased region" description="Polar residues" evidence="8">
    <location>
        <begin position="604"/>
        <end position="617"/>
    </location>
</feature>
<dbReference type="InterPro" id="IPR013083">
    <property type="entry name" value="Znf_RING/FYVE/PHD"/>
</dbReference>
<feature type="repeat" description="ANK" evidence="6">
    <location>
        <begin position="907"/>
        <end position="929"/>
    </location>
</feature>
<dbReference type="AlphaFoldDB" id="A0A8E0RQD9"/>
<keyword evidence="4" id="KW-0862">Zinc</keyword>
<dbReference type="Proteomes" id="UP000728185">
    <property type="component" value="Unassembled WGS sequence"/>
</dbReference>
<dbReference type="GO" id="GO:0008270">
    <property type="term" value="F:zinc ion binding"/>
    <property type="evidence" value="ECO:0007669"/>
    <property type="project" value="UniProtKB-KW"/>
</dbReference>
<feature type="coiled-coil region" evidence="7">
    <location>
        <begin position="5"/>
        <end position="39"/>
    </location>
</feature>
<dbReference type="InterPro" id="IPR000306">
    <property type="entry name" value="Znf_FYVE"/>
</dbReference>
<dbReference type="SUPFAM" id="SSF57903">
    <property type="entry name" value="FYVE/PHD zinc finger"/>
    <property type="match status" value="1"/>
</dbReference>
<dbReference type="SUPFAM" id="SSF48403">
    <property type="entry name" value="Ankyrin repeat"/>
    <property type="match status" value="3"/>
</dbReference>
<feature type="domain" description="FYVE zinc finger" evidence="9">
    <location>
        <begin position="1144"/>
        <end position="1202"/>
    </location>
</feature>
<dbReference type="PANTHER" id="PTHR24198">
    <property type="entry name" value="ANKYRIN REPEAT AND PROTEIN KINASE DOMAIN-CONTAINING PROTEIN"/>
    <property type="match status" value="1"/>
</dbReference>
<evidence type="ECO:0000313" key="10">
    <source>
        <dbReference type="EMBL" id="KAA0185343.1"/>
    </source>
</evidence>
<keyword evidence="5 6" id="KW-0040">ANK repeat</keyword>
<keyword evidence="1" id="KW-0479">Metal-binding</keyword>
<keyword evidence="2" id="KW-0677">Repeat</keyword>
<evidence type="ECO:0000256" key="3">
    <source>
        <dbReference type="ARBA" id="ARBA00022771"/>
    </source>
</evidence>
<name>A0A8E0RQD9_9TREM</name>
<organism evidence="10 11">
    <name type="scientific">Fasciolopsis buskii</name>
    <dbReference type="NCBI Taxonomy" id="27845"/>
    <lineage>
        <taxon>Eukaryota</taxon>
        <taxon>Metazoa</taxon>
        <taxon>Spiralia</taxon>
        <taxon>Lophotrochozoa</taxon>
        <taxon>Platyhelminthes</taxon>
        <taxon>Trematoda</taxon>
        <taxon>Digenea</taxon>
        <taxon>Plagiorchiida</taxon>
        <taxon>Echinostomata</taxon>
        <taxon>Echinostomatoidea</taxon>
        <taxon>Fasciolidae</taxon>
        <taxon>Fasciolopsis</taxon>
    </lineage>
</organism>
<evidence type="ECO:0000313" key="11">
    <source>
        <dbReference type="Proteomes" id="UP000728185"/>
    </source>
</evidence>
<dbReference type="Pfam" id="PF01363">
    <property type="entry name" value="FYVE"/>
    <property type="match status" value="1"/>
</dbReference>
<dbReference type="Pfam" id="PF12796">
    <property type="entry name" value="Ank_2"/>
    <property type="match status" value="4"/>
</dbReference>
<reference evidence="10" key="1">
    <citation type="submission" date="2019-05" db="EMBL/GenBank/DDBJ databases">
        <title>Annotation for the trematode Fasciolopsis buski.</title>
        <authorList>
            <person name="Choi Y.-J."/>
        </authorList>
    </citation>
    <scope>NUCLEOTIDE SEQUENCE</scope>
    <source>
        <strain evidence="10">HT</strain>
        <tissue evidence="10">Whole worm</tissue>
    </source>
</reference>
<evidence type="ECO:0000256" key="1">
    <source>
        <dbReference type="ARBA" id="ARBA00022723"/>
    </source>
</evidence>
<protein>
    <submittedName>
        <fullName evidence="10">Ankyrin repeat and FYVE domain-containing protein 1</fullName>
    </submittedName>
</protein>
<dbReference type="PROSITE" id="PS50297">
    <property type="entry name" value="ANK_REP_REGION"/>
    <property type="match status" value="3"/>
</dbReference>
<evidence type="ECO:0000256" key="8">
    <source>
        <dbReference type="SAM" id="MobiDB-lite"/>
    </source>
</evidence>
<keyword evidence="7" id="KW-0175">Coiled coil</keyword>
<dbReference type="InterPro" id="IPR011011">
    <property type="entry name" value="Znf_FYVE_PHD"/>
</dbReference>
<dbReference type="SMART" id="SM00064">
    <property type="entry name" value="FYVE"/>
    <property type="match status" value="1"/>
</dbReference>
<keyword evidence="3" id="KW-0863">Zinc-finger</keyword>
<evidence type="ECO:0000256" key="6">
    <source>
        <dbReference type="PROSITE-ProRule" id="PRU00023"/>
    </source>
</evidence>
<accession>A0A8E0RQD9</accession>
<proteinExistence type="predicted"/>
<dbReference type="OrthoDB" id="2306477at2759"/>
<gene>
    <name evidence="10" type="ORF">FBUS_07178</name>
</gene>
<dbReference type="PROSITE" id="PS50088">
    <property type="entry name" value="ANK_REPEAT"/>
    <property type="match status" value="5"/>
</dbReference>
<comment type="caution">
    <text evidence="10">The sequence shown here is derived from an EMBL/GenBank/DDBJ whole genome shotgun (WGS) entry which is preliminary data.</text>
</comment>
<dbReference type="SUPFAM" id="SSF54695">
    <property type="entry name" value="POZ domain"/>
    <property type="match status" value="1"/>
</dbReference>
<keyword evidence="11" id="KW-1185">Reference proteome</keyword>
<dbReference type="EMBL" id="LUCM01010542">
    <property type="protein sequence ID" value="KAA0185343.1"/>
    <property type="molecule type" value="Genomic_DNA"/>
</dbReference>
<dbReference type="PANTHER" id="PTHR24198:SF165">
    <property type="entry name" value="ANKYRIN REPEAT-CONTAINING PROTEIN-RELATED"/>
    <property type="match status" value="1"/>
</dbReference>
<feature type="repeat" description="ANK" evidence="6">
    <location>
        <begin position="975"/>
        <end position="1007"/>
    </location>
</feature>
<dbReference type="InterPro" id="IPR036770">
    <property type="entry name" value="Ankyrin_rpt-contain_sf"/>
</dbReference>
<evidence type="ECO:0000256" key="4">
    <source>
        <dbReference type="ARBA" id="ARBA00022833"/>
    </source>
</evidence>
<feature type="repeat" description="ANK" evidence="6">
    <location>
        <begin position="245"/>
        <end position="277"/>
    </location>
</feature>
<evidence type="ECO:0000256" key="5">
    <source>
        <dbReference type="ARBA" id="ARBA00023043"/>
    </source>
</evidence>
<dbReference type="Gene3D" id="3.30.710.10">
    <property type="entry name" value="Potassium Channel Kv1.1, Chain A"/>
    <property type="match status" value="1"/>
</dbReference>
<dbReference type="InterPro" id="IPR002110">
    <property type="entry name" value="Ankyrin_rpt"/>
</dbReference>
<dbReference type="Gene3D" id="3.30.40.10">
    <property type="entry name" value="Zinc/RING finger domain, C3HC4 (zinc finger)"/>
    <property type="match status" value="1"/>
</dbReference>
<feature type="region of interest" description="Disordered" evidence="8">
    <location>
        <begin position="590"/>
        <end position="617"/>
    </location>
</feature>
<feature type="repeat" description="ANK" evidence="6">
    <location>
        <begin position="1101"/>
        <end position="1133"/>
    </location>
</feature>
<evidence type="ECO:0000256" key="7">
    <source>
        <dbReference type="SAM" id="Coils"/>
    </source>
</evidence>
<dbReference type="InterPro" id="IPR011333">
    <property type="entry name" value="SKP1/BTB/POZ_sf"/>
</dbReference>
<evidence type="ECO:0000259" key="9">
    <source>
        <dbReference type="SMART" id="SM00064"/>
    </source>
</evidence>
<evidence type="ECO:0000256" key="2">
    <source>
        <dbReference type="ARBA" id="ARBA00022737"/>
    </source>
</evidence>
<dbReference type="SMART" id="SM00248">
    <property type="entry name" value="ANK"/>
    <property type="match status" value="17"/>
</dbReference>
<feature type="repeat" description="ANK" evidence="6">
    <location>
        <begin position="721"/>
        <end position="750"/>
    </location>
</feature>